<evidence type="ECO:0000313" key="3">
    <source>
        <dbReference type="EMBL" id="SFQ33287.1"/>
    </source>
</evidence>
<protein>
    <submittedName>
        <fullName evidence="3">Predicted metal-dependent hydrolase</fullName>
    </submittedName>
</protein>
<evidence type="ECO:0000259" key="2">
    <source>
        <dbReference type="Pfam" id="PF01863"/>
    </source>
</evidence>
<proteinExistence type="predicted"/>
<dbReference type="RefSeq" id="WP_061803441.1">
    <property type="nucleotide sequence ID" value="NZ_FOXX01000002.1"/>
</dbReference>
<gene>
    <name evidence="3" type="ORF">SAMN02745910_00956</name>
</gene>
<dbReference type="GeneID" id="93709701"/>
<evidence type="ECO:0000313" key="4">
    <source>
        <dbReference type="Proteomes" id="UP000182762"/>
    </source>
</evidence>
<sequence length="241" mass="28008">MYHFKTKKHSFNYTIHQVQNTTNVQISVCKDEGVLLTVPKSFTKSNLQFVLARKADWIAEQLGDVQPSEENHTQDEEKIREAENVVQSDEKKSFQSGERFFYLGRQYRLNIETTEDTPSFAFKYSKFTAQIPTSWDEAKTNEEIFTMLKEWYIAKGHDKTKDILKSLNPLLTNDVASITWEESPNLVSYNNGDVKADWHLLMAPMATIEAVIAKEVEQNPSSLFEDYNERLEWLKEHTLSL</sequence>
<comment type="caution">
    <text evidence="3">The sequence shown here is derived from an EMBL/GenBank/DDBJ whole genome shotgun (WGS) entry which is preliminary data.</text>
</comment>
<dbReference type="GO" id="GO:0016787">
    <property type="term" value="F:hydrolase activity"/>
    <property type="evidence" value="ECO:0007669"/>
    <property type="project" value="UniProtKB-KW"/>
</dbReference>
<dbReference type="EMBL" id="FOXX01000002">
    <property type="protein sequence ID" value="SFQ33287.1"/>
    <property type="molecule type" value="Genomic_DNA"/>
</dbReference>
<dbReference type="InterPro" id="IPR002725">
    <property type="entry name" value="YgjP-like_metallopeptidase"/>
</dbReference>
<evidence type="ECO:0000256" key="1">
    <source>
        <dbReference type="SAM" id="MobiDB-lite"/>
    </source>
</evidence>
<keyword evidence="4" id="KW-1185">Reference proteome</keyword>
<reference evidence="3 4" key="1">
    <citation type="submission" date="2016-10" db="EMBL/GenBank/DDBJ databases">
        <authorList>
            <person name="Varghese N."/>
            <person name="Submissions S."/>
        </authorList>
    </citation>
    <scope>NUCLEOTIDE SEQUENCE [LARGE SCALE GENOMIC DNA]</scope>
    <source>
        <strain evidence="3 4">DSM 13796</strain>
    </source>
</reference>
<dbReference type="Proteomes" id="UP000182762">
    <property type="component" value="Unassembled WGS sequence"/>
</dbReference>
<name>A0A1I5XNK6_9BACI</name>
<organism evidence="3 4">
    <name type="scientific">Priestia endophytica DSM 13796</name>
    <dbReference type="NCBI Taxonomy" id="1121089"/>
    <lineage>
        <taxon>Bacteria</taxon>
        <taxon>Bacillati</taxon>
        <taxon>Bacillota</taxon>
        <taxon>Bacilli</taxon>
        <taxon>Bacillales</taxon>
        <taxon>Bacillaceae</taxon>
        <taxon>Priestia</taxon>
    </lineage>
</organism>
<accession>A0A1I5XNK6</accession>
<feature type="compositionally biased region" description="Basic and acidic residues" evidence="1">
    <location>
        <begin position="69"/>
        <end position="87"/>
    </location>
</feature>
<keyword evidence="3" id="KW-0378">Hydrolase</keyword>
<feature type="region of interest" description="Disordered" evidence="1">
    <location>
        <begin position="65"/>
        <end position="87"/>
    </location>
</feature>
<dbReference type="Pfam" id="PF01863">
    <property type="entry name" value="YgjP-like"/>
    <property type="match status" value="1"/>
</dbReference>
<feature type="domain" description="YgjP-like metallopeptidase" evidence="2">
    <location>
        <begin position="23"/>
        <end position="215"/>
    </location>
</feature>